<reference evidence="1 2" key="1">
    <citation type="journal article" date="2006" name="Science">
        <title>The genome of black cottonwood, Populus trichocarpa (Torr. &amp; Gray).</title>
        <authorList>
            <person name="Tuskan G.A."/>
            <person name="Difazio S."/>
            <person name="Jansson S."/>
            <person name="Bohlmann J."/>
            <person name="Grigoriev I."/>
            <person name="Hellsten U."/>
            <person name="Putnam N."/>
            <person name="Ralph S."/>
            <person name="Rombauts S."/>
            <person name="Salamov A."/>
            <person name="Schein J."/>
            <person name="Sterck L."/>
            <person name="Aerts A."/>
            <person name="Bhalerao R.R."/>
            <person name="Bhalerao R.P."/>
            <person name="Blaudez D."/>
            <person name="Boerjan W."/>
            <person name="Brun A."/>
            <person name="Brunner A."/>
            <person name="Busov V."/>
            <person name="Campbell M."/>
            <person name="Carlson J."/>
            <person name="Chalot M."/>
            <person name="Chapman J."/>
            <person name="Chen G.L."/>
            <person name="Cooper D."/>
            <person name="Coutinho P.M."/>
            <person name="Couturier J."/>
            <person name="Covert S."/>
            <person name="Cronk Q."/>
            <person name="Cunningham R."/>
            <person name="Davis J."/>
            <person name="Degroeve S."/>
            <person name="Dejardin A."/>
            <person name="Depamphilis C."/>
            <person name="Detter J."/>
            <person name="Dirks B."/>
            <person name="Dubchak I."/>
            <person name="Duplessis S."/>
            <person name="Ehlting J."/>
            <person name="Ellis B."/>
            <person name="Gendler K."/>
            <person name="Goodstein D."/>
            <person name="Gribskov M."/>
            <person name="Grimwood J."/>
            <person name="Groover A."/>
            <person name="Gunter L."/>
            <person name="Hamberger B."/>
            <person name="Heinze B."/>
            <person name="Helariutta Y."/>
            <person name="Henrissat B."/>
            <person name="Holligan D."/>
            <person name="Holt R."/>
            <person name="Huang W."/>
            <person name="Islam-Faridi N."/>
            <person name="Jones S."/>
            <person name="Jones-Rhoades M."/>
            <person name="Jorgensen R."/>
            <person name="Joshi C."/>
            <person name="Kangasjarvi J."/>
            <person name="Karlsson J."/>
            <person name="Kelleher C."/>
            <person name="Kirkpatrick R."/>
            <person name="Kirst M."/>
            <person name="Kohler A."/>
            <person name="Kalluri U."/>
            <person name="Larimer F."/>
            <person name="Leebens-Mack J."/>
            <person name="Leple J.C."/>
            <person name="Locascio P."/>
            <person name="Lou Y."/>
            <person name="Lucas S."/>
            <person name="Martin F."/>
            <person name="Montanini B."/>
            <person name="Napoli C."/>
            <person name="Nelson D.R."/>
            <person name="Nelson C."/>
            <person name="Nieminen K."/>
            <person name="Nilsson O."/>
            <person name="Pereda V."/>
            <person name="Peter G."/>
            <person name="Philippe R."/>
            <person name="Pilate G."/>
            <person name="Poliakov A."/>
            <person name="Razumovskaya J."/>
            <person name="Richardson P."/>
            <person name="Rinaldi C."/>
            <person name="Ritland K."/>
            <person name="Rouze P."/>
            <person name="Ryaboy D."/>
            <person name="Schmutz J."/>
            <person name="Schrader J."/>
            <person name="Segerman B."/>
            <person name="Shin H."/>
            <person name="Siddiqui A."/>
            <person name="Sterky F."/>
            <person name="Terry A."/>
            <person name="Tsai C.J."/>
            <person name="Uberbacher E."/>
            <person name="Unneberg P."/>
            <person name="Vahala J."/>
            <person name="Wall K."/>
            <person name="Wessler S."/>
            <person name="Yang G."/>
            <person name="Yin T."/>
            <person name="Douglas C."/>
            <person name="Marra M."/>
            <person name="Sandberg G."/>
            <person name="Van de Peer Y."/>
            <person name="Rokhsar D."/>
        </authorList>
    </citation>
    <scope>NUCLEOTIDE SEQUENCE [LARGE SCALE GENOMIC DNA]</scope>
    <source>
        <strain evidence="2">cv. Nisqually</strain>
    </source>
</reference>
<keyword evidence="2" id="KW-1185">Reference proteome</keyword>
<dbReference type="HOGENOM" id="CLU_2431128_0_0_1"/>
<evidence type="ECO:0000313" key="1">
    <source>
        <dbReference type="EMBL" id="PNT33128.1"/>
    </source>
</evidence>
<organism evidence="1 2">
    <name type="scientific">Populus trichocarpa</name>
    <name type="common">Western balsam poplar</name>
    <name type="synonym">Populus balsamifera subsp. trichocarpa</name>
    <dbReference type="NCBI Taxonomy" id="3694"/>
    <lineage>
        <taxon>Eukaryota</taxon>
        <taxon>Viridiplantae</taxon>
        <taxon>Streptophyta</taxon>
        <taxon>Embryophyta</taxon>
        <taxon>Tracheophyta</taxon>
        <taxon>Spermatophyta</taxon>
        <taxon>Magnoliopsida</taxon>
        <taxon>eudicotyledons</taxon>
        <taxon>Gunneridae</taxon>
        <taxon>Pentapetalae</taxon>
        <taxon>rosids</taxon>
        <taxon>fabids</taxon>
        <taxon>Malpighiales</taxon>
        <taxon>Salicaceae</taxon>
        <taxon>Saliceae</taxon>
        <taxon>Populus</taxon>
    </lineage>
</organism>
<dbReference type="Proteomes" id="UP000006729">
    <property type="component" value="Chromosome 6"/>
</dbReference>
<protein>
    <submittedName>
        <fullName evidence="1">Uncharacterized protein</fullName>
    </submittedName>
</protein>
<proteinExistence type="predicted"/>
<name>U5GC16_POPTR</name>
<dbReference type="EMBL" id="CM009295">
    <property type="protein sequence ID" value="PNT33128.1"/>
    <property type="molecule type" value="Genomic_DNA"/>
</dbReference>
<dbReference type="InParanoid" id="U5GC16"/>
<dbReference type="AlphaFoldDB" id="U5GC16"/>
<gene>
    <name evidence="1" type="ORF">POPTR_006G225800</name>
</gene>
<accession>U5GC16</accession>
<evidence type="ECO:0000313" key="2">
    <source>
        <dbReference type="Proteomes" id="UP000006729"/>
    </source>
</evidence>
<sequence>MGFPVCDERLNSLTEKAWPLDPISKNTKSRNSCEHNLPLDIAAPVSPRWTQHIIFSSLCSVFYSYLAACGNGKSSVRPLPLTYIVVSKTLK</sequence>